<proteinExistence type="predicted"/>
<dbReference type="GO" id="GO:0000209">
    <property type="term" value="P:protein polyubiquitination"/>
    <property type="evidence" value="ECO:0007669"/>
    <property type="project" value="TreeGrafter"/>
</dbReference>
<dbReference type="Pfam" id="PF12894">
    <property type="entry name" value="ANAPC4_WD40"/>
    <property type="match status" value="1"/>
</dbReference>
<dbReference type="InterPro" id="IPR024977">
    <property type="entry name" value="Apc4-like_WD40_dom"/>
</dbReference>
<dbReference type="EMBL" id="CAJJDP010000010">
    <property type="protein sequence ID" value="CAD8140209.1"/>
    <property type="molecule type" value="Genomic_DNA"/>
</dbReference>
<dbReference type="AlphaFoldDB" id="A0A8S1SLP8"/>
<keyword evidence="1" id="KW-0833">Ubl conjugation pathway</keyword>
<dbReference type="Proteomes" id="UP000683925">
    <property type="component" value="Unassembled WGS sequence"/>
</dbReference>
<protein>
    <recommendedName>
        <fullName evidence="2">Anaphase-promoting complex subunit 4-like WD40 domain-containing protein</fullName>
    </recommendedName>
</protein>
<dbReference type="InterPro" id="IPR051983">
    <property type="entry name" value="WSB_SOCS-box_domain"/>
</dbReference>
<name>A0A8S1SLP8_PAROT</name>
<evidence type="ECO:0000313" key="3">
    <source>
        <dbReference type="EMBL" id="CAD8140209.1"/>
    </source>
</evidence>
<keyword evidence="4" id="KW-1185">Reference proteome</keyword>
<feature type="domain" description="Anaphase-promoting complex subunit 4-like WD40" evidence="2">
    <location>
        <begin position="148"/>
        <end position="203"/>
    </location>
</feature>
<sequence>MEVLDEMYQNLKILHSTSIDGSVICDVNLNVNKIAIIIGTQKQQNSRSQNPVLHLYSASTAEKERELVLPVEYLKSLKFSQTGQFLIAYGLSSDIIVICINDPDKQLKFLKGHSFFVDSIHIQKQEKLFVSAAPFDYLCIWSLEEFKLLQKISTQDQQISEIYSLALSQSDHFLAVATSDERLLILDHQRGSIVKNIQFKDGFNYIEYPHQSNNLLFAYRKASNSLILLNVKVPIIIRQLELFSVRLVNLDFINDSNLITIAQNNLFQKQGCVSLWDWQKGTLLLKQNLDDAVIILKALQKNKVLITKDNYSIKFWMNKQ</sequence>
<dbReference type="OMA" id="EYPHQSN"/>
<evidence type="ECO:0000313" key="4">
    <source>
        <dbReference type="Proteomes" id="UP000683925"/>
    </source>
</evidence>
<evidence type="ECO:0000259" key="2">
    <source>
        <dbReference type="Pfam" id="PF12894"/>
    </source>
</evidence>
<dbReference type="PANTHER" id="PTHR15622:SF2">
    <property type="entry name" value="U4_U6 SMALL NUCLEAR RIBONUCLEOPROTEIN PRP4"/>
    <property type="match status" value="1"/>
</dbReference>
<comment type="caution">
    <text evidence="3">The sequence shown here is derived from an EMBL/GenBank/DDBJ whole genome shotgun (WGS) entry which is preliminary data.</text>
</comment>
<organism evidence="3 4">
    <name type="scientific">Paramecium octaurelia</name>
    <dbReference type="NCBI Taxonomy" id="43137"/>
    <lineage>
        <taxon>Eukaryota</taxon>
        <taxon>Sar</taxon>
        <taxon>Alveolata</taxon>
        <taxon>Ciliophora</taxon>
        <taxon>Intramacronucleata</taxon>
        <taxon>Oligohymenophorea</taxon>
        <taxon>Peniculida</taxon>
        <taxon>Parameciidae</taxon>
        <taxon>Paramecium</taxon>
    </lineage>
</organism>
<reference evidence="3" key="1">
    <citation type="submission" date="2021-01" db="EMBL/GenBank/DDBJ databases">
        <authorList>
            <consortium name="Genoscope - CEA"/>
            <person name="William W."/>
        </authorList>
    </citation>
    <scope>NUCLEOTIDE SEQUENCE</scope>
</reference>
<gene>
    <name evidence="3" type="ORF">POCTA_138.1.T0110284</name>
</gene>
<accession>A0A8S1SLP8</accession>
<dbReference type="PANTHER" id="PTHR15622">
    <property type="entry name" value="WD40 REPEAT PROTEIN"/>
    <property type="match status" value="1"/>
</dbReference>
<evidence type="ECO:0000256" key="1">
    <source>
        <dbReference type="ARBA" id="ARBA00022786"/>
    </source>
</evidence>
<dbReference type="OrthoDB" id="295425at2759"/>